<proteinExistence type="predicted"/>
<evidence type="ECO:0000256" key="1">
    <source>
        <dbReference type="ARBA" id="ARBA00004567"/>
    </source>
</evidence>
<accession>A0A8K0WZG5</accession>
<comment type="caution">
    <text evidence="11">The sequence shown here is derived from an EMBL/GenBank/DDBJ whole genome shotgun (WGS) entry which is preliminary data.</text>
</comment>
<keyword evidence="5" id="KW-0811">Translocation</keyword>
<feature type="domain" description="Nuclear pore protein Nup188 C-terminal" evidence="9">
    <location>
        <begin position="1448"/>
        <end position="1814"/>
    </location>
</feature>
<keyword evidence="2" id="KW-0813">Transport</keyword>
<evidence type="ECO:0000259" key="9">
    <source>
        <dbReference type="Pfam" id="PF18378"/>
    </source>
</evidence>
<keyword evidence="4" id="KW-0653">Protein transport</keyword>
<evidence type="ECO:0000256" key="5">
    <source>
        <dbReference type="ARBA" id="ARBA00023010"/>
    </source>
</evidence>
<dbReference type="GO" id="GO:0017056">
    <property type="term" value="F:structural constituent of nuclear pore"/>
    <property type="evidence" value="ECO:0007669"/>
    <property type="project" value="InterPro"/>
</dbReference>
<evidence type="ECO:0000256" key="6">
    <source>
        <dbReference type="ARBA" id="ARBA00023132"/>
    </source>
</evidence>
<dbReference type="PANTHER" id="PTHR31431">
    <property type="entry name" value="NUCLEOPORIN NUP188 HOMOLOG"/>
    <property type="match status" value="1"/>
</dbReference>
<dbReference type="InterPro" id="IPR044840">
    <property type="entry name" value="Nup188"/>
</dbReference>
<feature type="compositionally biased region" description="Polar residues" evidence="8">
    <location>
        <begin position="430"/>
        <end position="439"/>
    </location>
</feature>
<feature type="domain" description="Nucleoporin Nup188 N-terminal subdomain III" evidence="10">
    <location>
        <begin position="699"/>
        <end position="1147"/>
    </location>
</feature>
<dbReference type="GO" id="GO:0006606">
    <property type="term" value="P:protein import into nucleus"/>
    <property type="evidence" value="ECO:0007669"/>
    <property type="project" value="TreeGrafter"/>
</dbReference>
<dbReference type="Pfam" id="PF21093">
    <property type="entry name" value="Nup188_N-subdom_III"/>
    <property type="match status" value="1"/>
</dbReference>
<reference evidence="11" key="1">
    <citation type="journal article" date="2021" name="Nat. Commun.">
        <title>Genetic determinants of endophytism in the Arabidopsis root mycobiome.</title>
        <authorList>
            <person name="Mesny F."/>
            <person name="Miyauchi S."/>
            <person name="Thiergart T."/>
            <person name="Pickel B."/>
            <person name="Atanasova L."/>
            <person name="Karlsson M."/>
            <person name="Huettel B."/>
            <person name="Barry K.W."/>
            <person name="Haridas S."/>
            <person name="Chen C."/>
            <person name="Bauer D."/>
            <person name="Andreopoulos W."/>
            <person name="Pangilinan J."/>
            <person name="LaButti K."/>
            <person name="Riley R."/>
            <person name="Lipzen A."/>
            <person name="Clum A."/>
            <person name="Drula E."/>
            <person name="Henrissat B."/>
            <person name="Kohler A."/>
            <person name="Grigoriev I.V."/>
            <person name="Martin F.M."/>
            <person name="Hacquard S."/>
        </authorList>
    </citation>
    <scope>NUCLEOTIDE SEQUENCE</scope>
    <source>
        <strain evidence="11">MPI-CAGE-AT-0016</strain>
    </source>
</reference>
<dbReference type="OrthoDB" id="102511at2759"/>
<comment type="subcellular location">
    <subcellularLocation>
        <location evidence="1">Nucleus</location>
        <location evidence="1">Nuclear pore complex</location>
    </subcellularLocation>
</comment>
<evidence type="ECO:0000313" key="11">
    <source>
        <dbReference type="EMBL" id="KAH7349970.1"/>
    </source>
</evidence>
<feature type="region of interest" description="Disordered" evidence="8">
    <location>
        <begin position="420"/>
        <end position="442"/>
    </location>
</feature>
<feature type="compositionally biased region" description="Basic and acidic residues" evidence="8">
    <location>
        <begin position="420"/>
        <end position="429"/>
    </location>
</feature>
<dbReference type="GO" id="GO:0044611">
    <property type="term" value="C:nuclear pore inner ring"/>
    <property type="evidence" value="ECO:0007669"/>
    <property type="project" value="TreeGrafter"/>
</dbReference>
<evidence type="ECO:0000313" key="12">
    <source>
        <dbReference type="Proteomes" id="UP000813385"/>
    </source>
</evidence>
<evidence type="ECO:0000259" key="10">
    <source>
        <dbReference type="Pfam" id="PF21093"/>
    </source>
</evidence>
<protein>
    <submittedName>
        <fullName evidence="11">Nucleoporin subcomplex protein binding to Pom34-domain-containing protein</fullName>
    </submittedName>
</protein>
<dbReference type="Pfam" id="PF21094">
    <property type="entry name" value="Nup188_SH3-like"/>
    <property type="match status" value="1"/>
</dbReference>
<dbReference type="GO" id="GO:0006405">
    <property type="term" value="P:RNA export from nucleus"/>
    <property type="evidence" value="ECO:0007669"/>
    <property type="project" value="TreeGrafter"/>
</dbReference>
<name>A0A8K0WZG5_9PEZI</name>
<dbReference type="GO" id="GO:0051028">
    <property type="term" value="P:mRNA transport"/>
    <property type="evidence" value="ECO:0007669"/>
    <property type="project" value="UniProtKB-KW"/>
</dbReference>
<evidence type="ECO:0000256" key="7">
    <source>
        <dbReference type="ARBA" id="ARBA00023242"/>
    </source>
</evidence>
<keyword evidence="3" id="KW-0509">mRNA transport</keyword>
<dbReference type="InterPro" id="IPR048883">
    <property type="entry name" value="Nup188_N-subdom_III"/>
</dbReference>
<gene>
    <name evidence="11" type="ORF">B0T11DRAFT_261943</name>
</gene>
<evidence type="ECO:0000256" key="8">
    <source>
        <dbReference type="SAM" id="MobiDB-lite"/>
    </source>
</evidence>
<dbReference type="Proteomes" id="UP000813385">
    <property type="component" value="Unassembled WGS sequence"/>
</dbReference>
<dbReference type="InterPro" id="IPR041634">
    <property type="entry name" value="Nup188_C"/>
</dbReference>
<keyword evidence="6" id="KW-0906">Nuclear pore complex</keyword>
<organism evidence="11 12">
    <name type="scientific">Plectosphaerella cucumerina</name>
    <dbReference type="NCBI Taxonomy" id="40658"/>
    <lineage>
        <taxon>Eukaryota</taxon>
        <taxon>Fungi</taxon>
        <taxon>Dikarya</taxon>
        <taxon>Ascomycota</taxon>
        <taxon>Pezizomycotina</taxon>
        <taxon>Sordariomycetes</taxon>
        <taxon>Hypocreomycetidae</taxon>
        <taxon>Glomerellales</taxon>
        <taxon>Plectosphaerellaceae</taxon>
        <taxon>Plectosphaerella</taxon>
    </lineage>
</organism>
<dbReference type="PANTHER" id="PTHR31431:SF1">
    <property type="entry name" value="NUCLEOPORIN NUP188"/>
    <property type="match status" value="1"/>
</dbReference>
<evidence type="ECO:0000256" key="2">
    <source>
        <dbReference type="ARBA" id="ARBA00022448"/>
    </source>
</evidence>
<dbReference type="Gene3D" id="1.25.10.70">
    <property type="match status" value="1"/>
</dbReference>
<dbReference type="Pfam" id="PF18378">
    <property type="entry name" value="Nup188_C"/>
    <property type="match status" value="1"/>
</dbReference>
<dbReference type="EMBL" id="JAGPXD010000006">
    <property type="protein sequence ID" value="KAH7349970.1"/>
    <property type="molecule type" value="Genomic_DNA"/>
</dbReference>
<keyword evidence="12" id="KW-1185">Reference proteome</keyword>
<sequence>MAPVSDRLYFPSLEESLKGDSILLSWKLVATALAPGSGSLSGSATLAQFLQDDYVRSLLQNPSAAFPAPDQSSKTDFDTKTAPIHATPDSVGAYDINKIKEDAKWLSQGANISQVAALRIVVLEFQSRPASHLAGPLSTQDAVNLQEAAGINNGSISSLLPLSTVTMDADDVWKEFEKDESRRLRIFRAYLSERRYLAMAADLAQAATLVSRAKQITAGPSTAEPLYPVLPVEDPAKQAERIIEANLKHLSKTMEHLSEGYEKAITEKELRHESLELDWLTTLVTEIVHSLSLVFQALHQGDDNFFAAPETVLEWFSLMEAYMFLDGLGSVPESVGSLVPPIQTLVCGISLKLLNPTRAMAFLAQDVELNGEENNPYLTATEVLTKIHDSILSAADAGVESQLPVIFTWTVISHRMTISHNERSEKRDTLQNQRSQETFESGALLRPTTGRRLSAGSIVSLDSLPFDGFLAVSGLKDDLQVIEQLAQVVTSQGRVYDVATQMITATTSSDESSFTPALACRLRLVFVDFLTATFPLVGYQSDPVSSLLSVLSTGRGYWDLEAPLPPLDDIASRILADERAMDYYFHQAYSRFPFEFLPFINLCRALISTSTAADAVDTVVELLRKAPTLTFALPDDFLEYELAQEDENTNTFRILDDVPLFSPTASWTRRSADDDALKIPAGTYGRFITDTGRVALMEHEHSIFALLGKRLEIHLSPETYRGPFENLRPEEVAEVVTLLASVLQAENLKAEKHGKRGDEALKLGHELLDETSRHISGNNDIITVVTGLLDAYMQDDQATTDGPGILILNSCIQFLHSVLPLYPTRVWSYMARCDLLNTDARAGKLTRLVGNLDLTPDRFAFLLSAIRLFSSLVDSVLKSVVQRKSGNKHVGRQQVSNNVWVGVADRILSRVGLAIAQALVDVFESSSTWRFPSPFQQTVLIRHIVPVMDKFVKDAYSIGDPTSPDALTAPLRPAADYIIDSFQSASQGSLRFQALLSTWITALELPDATLYYGKLAIIRAQVVATITFATNLLRVASILSQSASGFESYLFKATSLFARLCAIDEQFKQPAMFLLGALVVNAATAHDDPPSLLGYLGPLLSRSFLQLLSRLGKPLGLPSEIQSTWQFFSVIVQNRQQWMSNCLLTGKTPRDALREKTKSPELPTSVLSTAFSKLKQIGQLDAGEALRVLEFVNSSQNHWPWTIFTMQKDSSYVDSLRGFVKGLKAASTTARTDATKAAIEAKMAAYIAEIFAMQLYHQRQMGSTGDLAKNLVGDLDYYLRDGVEVASYNNSLHRNFDKNFSAKYPGLTPDSLKRTSLEPSELGTNFYYALDRANEMFEFDPGWHGRRDDGFRKEMEIANANLSLVDAQISLFRGWEFLLLELGSSIPKDGTVQRQMLQVAQQCLTSNETSQGPENIFVSIVEQRGTLALMLLRRLVGNTHTANDINDLLGSLFSVLHTLREPFGADTIERYRTILRTVYVCLRLYGTGDKKGLGESTTGTGASTTVLVQTVLSMLDNVVAKGFRSMVTLIHDPEALVAPEDLALLTAILQACLGMPGMDQCQTQVLNIMASYDVMHAATSLFSWADRLTVEGDPIYGELSLLFLLELSTLPMVAEQMAADGVLSHLTSANITNFMRKPIISPFSEVAGAQRCYSIWAKGILPLLLNLLTALGGTVAPEIAYVLNQFPHLLRSSVERFEAPGASRTASRDTPHYVTLLAVSEVHTLSLLVKVIRALRVNNTRDIPEIDWDAASLLENVEFWLSTRRLLKERLLPLGQREVEWRSTTVGAPGEEGRPDNVLELKVIAQLEAVRDVLGEDLE</sequence>
<evidence type="ECO:0000256" key="3">
    <source>
        <dbReference type="ARBA" id="ARBA00022816"/>
    </source>
</evidence>
<evidence type="ECO:0000256" key="4">
    <source>
        <dbReference type="ARBA" id="ARBA00022927"/>
    </source>
</evidence>
<keyword evidence="7" id="KW-0539">Nucleus</keyword>